<dbReference type="Pfam" id="PF23357">
    <property type="entry name" value="DUF7088"/>
    <property type="match status" value="1"/>
</dbReference>
<evidence type="ECO:0000259" key="2">
    <source>
        <dbReference type="Pfam" id="PF09822"/>
    </source>
</evidence>
<feature type="transmembrane region" description="Helical" evidence="1">
    <location>
        <begin position="12"/>
        <end position="32"/>
    </location>
</feature>
<accession>A0A1F6UEI3</accession>
<keyword evidence="1" id="KW-1133">Transmembrane helix</keyword>
<dbReference type="SUPFAM" id="SSF52317">
    <property type="entry name" value="Class I glutamine amidotransferase-like"/>
    <property type="match status" value="1"/>
</dbReference>
<gene>
    <name evidence="4" type="ORF">A2V58_08615</name>
</gene>
<feature type="domain" description="ABC-type uncharacterised transport system" evidence="2">
    <location>
        <begin position="154"/>
        <end position="381"/>
    </location>
</feature>
<keyword evidence="1" id="KW-0472">Membrane</keyword>
<sequence>MRISRESRRQLRLAGSSFILLFLLAIGLGLWLSHEYHTQFDWTAAGQNSLSETSRLLLQKLDKPVKITAFATEQPELRAGIRNLVGRYQQHYPGITLEFIDPDKDPARVRAANVNYDGELQVEYNGARESLQQPSEETLTNALARLGRGGERWIVFLSGHGERSPDSQANHDLSTWAQQLNKRGLKTRSLLLGENTQIPHNTSTLIIAGPRVKLQPGEVKQITAFLSSGGSLLWLNDPGPLQGLAPLSEMLGIEFEPGVIVDPVSQAFTGGASATFVVVTQYGRHPAVRDFRLTSLFPEAAGIRTHPVEGWNAEMLLDTSASAWSEAGAADDSARFDQGKDIHGPLSVGVALTHAHEGREQRVLVMGDGDFLSNTYIGNGGNLDLGMNLVNWVSGDDIYLNIPSHTANDIQLDLSPSAIAGIRLFFVILLPLALMSGGMIIWWRRRRR</sequence>
<reference evidence="4 5" key="1">
    <citation type="journal article" date="2016" name="Nat. Commun.">
        <title>Thousands of microbial genomes shed light on interconnected biogeochemical processes in an aquifer system.</title>
        <authorList>
            <person name="Anantharaman K."/>
            <person name="Brown C.T."/>
            <person name="Hug L.A."/>
            <person name="Sharon I."/>
            <person name="Castelle C.J."/>
            <person name="Probst A.J."/>
            <person name="Thomas B.C."/>
            <person name="Singh A."/>
            <person name="Wilkins M.J."/>
            <person name="Karaoz U."/>
            <person name="Brodie E.L."/>
            <person name="Williams K.H."/>
            <person name="Hubbard S.S."/>
            <person name="Banfield J.F."/>
        </authorList>
    </citation>
    <scope>NUCLEOTIDE SEQUENCE [LARGE SCALE GENOMIC DNA]</scope>
</reference>
<name>A0A1F6UEI3_9PROT</name>
<proteinExistence type="predicted"/>
<feature type="domain" description="DUF7088" evidence="3">
    <location>
        <begin position="48"/>
        <end position="116"/>
    </location>
</feature>
<dbReference type="AlphaFoldDB" id="A0A1F6UEI3"/>
<protein>
    <submittedName>
        <fullName evidence="4">Uncharacterized protein</fullName>
    </submittedName>
</protein>
<feature type="transmembrane region" description="Helical" evidence="1">
    <location>
        <begin position="424"/>
        <end position="443"/>
    </location>
</feature>
<dbReference type="InterPro" id="IPR055396">
    <property type="entry name" value="DUF7088"/>
</dbReference>
<evidence type="ECO:0000259" key="3">
    <source>
        <dbReference type="Pfam" id="PF23357"/>
    </source>
</evidence>
<evidence type="ECO:0000313" key="5">
    <source>
        <dbReference type="Proteomes" id="UP000177950"/>
    </source>
</evidence>
<dbReference type="Pfam" id="PF09822">
    <property type="entry name" value="ABC_transp_aux"/>
    <property type="match status" value="1"/>
</dbReference>
<dbReference type="EMBL" id="MFSV01000206">
    <property type="protein sequence ID" value="OGI55784.1"/>
    <property type="molecule type" value="Genomic_DNA"/>
</dbReference>
<dbReference type="InterPro" id="IPR029062">
    <property type="entry name" value="Class_I_gatase-like"/>
</dbReference>
<comment type="caution">
    <text evidence="4">The sequence shown here is derived from an EMBL/GenBank/DDBJ whole genome shotgun (WGS) entry which is preliminary data.</text>
</comment>
<evidence type="ECO:0000313" key="4">
    <source>
        <dbReference type="EMBL" id="OGI55784.1"/>
    </source>
</evidence>
<organism evidence="4 5">
    <name type="scientific">Candidatus Muproteobacteria bacterium RBG_19FT_COMBO_61_10</name>
    <dbReference type="NCBI Taxonomy" id="1817761"/>
    <lineage>
        <taxon>Bacteria</taxon>
        <taxon>Pseudomonadati</taxon>
        <taxon>Pseudomonadota</taxon>
        <taxon>Candidatus Muproteobacteria</taxon>
    </lineage>
</organism>
<dbReference type="InterPro" id="IPR019196">
    <property type="entry name" value="ABC_transp_unknown"/>
</dbReference>
<evidence type="ECO:0000256" key="1">
    <source>
        <dbReference type="SAM" id="Phobius"/>
    </source>
</evidence>
<dbReference type="Proteomes" id="UP000177950">
    <property type="component" value="Unassembled WGS sequence"/>
</dbReference>
<keyword evidence="1" id="KW-0812">Transmembrane</keyword>